<name>A0A3N4M6C9_9BACT</name>
<proteinExistence type="predicted"/>
<evidence type="ECO:0000313" key="2">
    <source>
        <dbReference type="Proteomes" id="UP000279089"/>
    </source>
</evidence>
<keyword evidence="2" id="KW-1185">Reference proteome</keyword>
<evidence type="ECO:0000313" key="1">
    <source>
        <dbReference type="EMBL" id="RPD38665.1"/>
    </source>
</evidence>
<protein>
    <submittedName>
        <fullName evidence="1">Uncharacterized protein</fullName>
    </submittedName>
</protein>
<dbReference type="RefSeq" id="WP_120518788.1">
    <property type="nucleotide sequence ID" value="NZ_QXZY01000014.1"/>
</dbReference>
<reference evidence="2" key="1">
    <citation type="submission" date="2018-11" db="EMBL/GenBank/DDBJ databases">
        <title>Chitinophaga lutea sp.nov., isolate from arsenic contaminated soil.</title>
        <authorList>
            <person name="Zong Y."/>
        </authorList>
    </citation>
    <scope>NUCLEOTIDE SEQUENCE [LARGE SCALE GENOMIC DNA]</scope>
    <source>
        <strain evidence="2">YLT18</strain>
    </source>
</reference>
<dbReference type="AlphaFoldDB" id="A0A3N4M6C9"/>
<organism evidence="1 2">
    <name type="scientific">Chitinophaga barathri</name>
    <dbReference type="NCBI Taxonomy" id="1647451"/>
    <lineage>
        <taxon>Bacteria</taxon>
        <taxon>Pseudomonadati</taxon>
        <taxon>Bacteroidota</taxon>
        <taxon>Chitinophagia</taxon>
        <taxon>Chitinophagales</taxon>
        <taxon>Chitinophagaceae</taxon>
        <taxon>Chitinophaga</taxon>
    </lineage>
</organism>
<sequence>MRSLVLLLLSTLLLFACKKNKKDINPDAPFGDYHYQGITYTLQGDLKRDILDIYLSFHDGDKYDFIQKIPASDNELKMEGQRYYTVGADSIYFHGIEMASSSTVQGYRYTIKGDSMIMIRTVTPSFSRQIRVRRVR</sequence>
<accession>A0A3N4M6C9</accession>
<comment type="caution">
    <text evidence="1">The sequence shown here is derived from an EMBL/GenBank/DDBJ whole genome shotgun (WGS) entry which is preliminary data.</text>
</comment>
<dbReference type="PROSITE" id="PS51257">
    <property type="entry name" value="PROKAR_LIPOPROTEIN"/>
    <property type="match status" value="1"/>
</dbReference>
<dbReference type="EMBL" id="RMBX01000014">
    <property type="protein sequence ID" value="RPD38665.1"/>
    <property type="molecule type" value="Genomic_DNA"/>
</dbReference>
<dbReference type="Proteomes" id="UP000279089">
    <property type="component" value="Unassembled WGS sequence"/>
</dbReference>
<gene>
    <name evidence="1" type="ORF">EG028_23420</name>
</gene>